<dbReference type="RefSeq" id="WP_274190130.1">
    <property type="nucleotide sequence ID" value="NZ_BAABHN010000058.1"/>
</dbReference>
<dbReference type="Proteomes" id="UP001595909">
    <property type="component" value="Unassembled WGS sequence"/>
</dbReference>
<dbReference type="Pfam" id="PF01266">
    <property type="entry name" value="DAO"/>
    <property type="match status" value="1"/>
</dbReference>
<organism evidence="3 4">
    <name type="scientific">Actinomycetospora chibensis</name>
    <dbReference type="NCBI Taxonomy" id="663606"/>
    <lineage>
        <taxon>Bacteria</taxon>
        <taxon>Bacillati</taxon>
        <taxon>Actinomycetota</taxon>
        <taxon>Actinomycetes</taxon>
        <taxon>Pseudonocardiales</taxon>
        <taxon>Pseudonocardiaceae</taxon>
        <taxon>Actinomycetospora</taxon>
    </lineage>
</organism>
<gene>
    <name evidence="3" type="ORF">ACFPEL_27570</name>
</gene>
<dbReference type="EMBL" id="JBHSIM010000058">
    <property type="protein sequence ID" value="MFC4836198.1"/>
    <property type="molecule type" value="Genomic_DNA"/>
</dbReference>
<dbReference type="GO" id="GO:0016491">
    <property type="term" value="F:oxidoreductase activity"/>
    <property type="evidence" value="ECO:0007669"/>
    <property type="project" value="UniProtKB-KW"/>
</dbReference>
<sequence length="398" mass="41969">MKFPATAGKIAHMGVVVVGGGIAGMSVAAELARDRDVLLVEGERELARHTTGRSAASYIPGHGAAPARALVAASRDRFAALAEEAGHPFLRPRAVLHIAQDDDEERTLREEILTLGTVDELTVAEAVRRWPALRADRVRAAGVVEDAQDADPLGLHEHYRRTLRARGGEIRTGAPVTALHPSATGWRVGIGDDTDIDTVDTDTVVLAAGAWTDRLLTLAGTAPIGLRPLRRTIAIARVPDGAPVRRDDPFAVSVGERWYAKPEGEYLLVSPSEETPAEPGDPRPEELDVARALEAVNDVTTLGLRSVVTSWTGLRTFAPDRALVIGDRPAHPGLHLFAGQGGSGIETAPAAAVLAVAVITGADPPPDVVAALEAHGAGLDDVLARRVPTPGRCPDRPR</sequence>
<dbReference type="SUPFAM" id="SSF51905">
    <property type="entry name" value="FAD/NAD(P)-binding domain"/>
    <property type="match status" value="1"/>
</dbReference>
<dbReference type="Gene3D" id="3.50.50.60">
    <property type="entry name" value="FAD/NAD(P)-binding domain"/>
    <property type="match status" value="1"/>
</dbReference>
<evidence type="ECO:0000313" key="4">
    <source>
        <dbReference type="Proteomes" id="UP001595909"/>
    </source>
</evidence>
<evidence type="ECO:0000259" key="2">
    <source>
        <dbReference type="Pfam" id="PF01266"/>
    </source>
</evidence>
<protein>
    <submittedName>
        <fullName evidence="3">NAD(P)/FAD-dependent oxidoreductase</fullName>
        <ecNumber evidence="3">1.-.-.-</ecNumber>
    </submittedName>
</protein>
<feature type="domain" description="FAD dependent oxidoreductase" evidence="2">
    <location>
        <begin position="15"/>
        <end position="355"/>
    </location>
</feature>
<proteinExistence type="predicted"/>
<evidence type="ECO:0000256" key="1">
    <source>
        <dbReference type="ARBA" id="ARBA00023002"/>
    </source>
</evidence>
<name>A0ABV9RQU5_9PSEU</name>
<dbReference type="PANTHER" id="PTHR13847:SF289">
    <property type="entry name" value="GLYCINE OXIDASE"/>
    <property type="match status" value="1"/>
</dbReference>
<evidence type="ECO:0000313" key="3">
    <source>
        <dbReference type="EMBL" id="MFC4836198.1"/>
    </source>
</evidence>
<comment type="caution">
    <text evidence="3">The sequence shown here is derived from an EMBL/GenBank/DDBJ whole genome shotgun (WGS) entry which is preliminary data.</text>
</comment>
<dbReference type="InterPro" id="IPR036188">
    <property type="entry name" value="FAD/NAD-bd_sf"/>
</dbReference>
<dbReference type="InterPro" id="IPR006076">
    <property type="entry name" value="FAD-dep_OxRdtase"/>
</dbReference>
<dbReference type="EC" id="1.-.-.-" evidence="3"/>
<keyword evidence="4" id="KW-1185">Reference proteome</keyword>
<reference evidence="4" key="1">
    <citation type="journal article" date="2019" name="Int. J. Syst. Evol. Microbiol.">
        <title>The Global Catalogue of Microorganisms (GCM) 10K type strain sequencing project: providing services to taxonomists for standard genome sequencing and annotation.</title>
        <authorList>
            <consortium name="The Broad Institute Genomics Platform"/>
            <consortium name="The Broad Institute Genome Sequencing Center for Infectious Disease"/>
            <person name="Wu L."/>
            <person name="Ma J."/>
        </authorList>
    </citation>
    <scope>NUCLEOTIDE SEQUENCE [LARGE SCALE GENOMIC DNA]</scope>
    <source>
        <strain evidence="4">CCUG 50347</strain>
    </source>
</reference>
<keyword evidence="1 3" id="KW-0560">Oxidoreductase</keyword>
<dbReference type="Gene3D" id="3.30.9.10">
    <property type="entry name" value="D-Amino Acid Oxidase, subunit A, domain 2"/>
    <property type="match status" value="1"/>
</dbReference>
<dbReference type="PANTHER" id="PTHR13847">
    <property type="entry name" value="SARCOSINE DEHYDROGENASE-RELATED"/>
    <property type="match status" value="1"/>
</dbReference>
<accession>A0ABV9RQU5</accession>